<sequence length="447" mass="50684">MDSPAVTVPLDPQEQPILDQLLLIRDALLLLKQDKSTYIKSQDVLPYYDRVIEQVQLLNSIRSGRGESKEHNRVDNVLDDCFQLISLLFLTVGRNNEAPATYSMASTIKRLLDHLKEAAFYSQKDLDSIAKTLGKMGETVERGKETYSPQLVALLRTRLDNCEKQLAELQHELCFLSAQLAPTHETLVSILRSTAAANTRSNFSSSEVIGFKERLNEIKAGMKDGNFLASDGSIPEGQEIVKTLLDRCLKWVDIVLDRQGKIDERFKDQYDKLVEIRNQLDRLAMTQAWSLRETDLYMFQRKLNHIDECRVNGNFLDVSGQPADLHAQRTLLYLIRRSYALIYGLLISSEPVSEALLPIYNQLQTLRKCLMEVKESGGVSNSRELYPYSMKLNSIDNMRVDGKFYIGSDLPEGQGSVNELLAQCYDLCYELRAAAEEENSAKPNDLS</sequence>
<evidence type="ECO:0000313" key="1">
    <source>
        <dbReference type="EMBL" id="KMM73349.1"/>
    </source>
</evidence>
<accession>A0A0J6FVY3</accession>
<dbReference type="GO" id="GO:0005634">
    <property type="term" value="C:nucleus"/>
    <property type="evidence" value="ECO:0007669"/>
    <property type="project" value="TreeGrafter"/>
</dbReference>
<dbReference type="Pfam" id="PF10303">
    <property type="entry name" value="DUF2408"/>
    <property type="match status" value="2"/>
</dbReference>
<reference evidence="2" key="2">
    <citation type="journal article" date="2009" name="Genome Res.">
        <title>Comparative genomic analyses of the human fungal pathogens Coccidioides and their relatives.</title>
        <authorList>
            <person name="Sharpton T.J."/>
            <person name="Stajich J.E."/>
            <person name="Rounsley S.D."/>
            <person name="Gardner M.J."/>
            <person name="Wortman J.R."/>
            <person name="Jordar V.S."/>
            <person name="Maiti R."/>
            <person name="Kodira C.D."/>
            <person name="Neafsey D.E."/>
            <person name="Zeng Q."/>
            <person name="Hung C.-Y."/>
            <person name="McMahan C."/>
            <person name="Muszewska A."/>
            <person name="Grynberg M."/>
            <person name="Mandel M.A."/>
            <person name="Kellner E.M."/>
            <person name="Barker B.M."/>
            <person name="Galgiani J.N."/>
            <person name="Orbach M.J."/>
            <person name="Kirkland T.N."/>
            <person name="Cole G.T."/>
            <person name="Henn M.R."/>
            <person name="Birren B.W."/>
            <person name="Taylor J.W."/>
        </authorList>
    </citation>
    <scope>NUCLEOTIDE SEQUENCE [LARGE SCALE GENOMIC DNA]</scope>
    <source>
        <strain evidence="2">RMSCC 3488</strain>
    </source>
</reference>
<evidence type="ECO:0000313" key="2">
    <source>
        <dbReference type="Proteomes" id="UP000054567"/>
    </source>
</evidence>
<gene>
    <name evidence="1" type="ORF">CPAG_09638</name>
</gene>
<dbReference type="GO" id="GO:0005737">
    <property type="term" value="C:cytoplasm"/>
    <property type="evidence" value="ECO:0007669"/>
    <property type="project" value="TreeGrafter"/>
</dbReference>
<protein>
    <submittedName>
        <fullName evidence="1">Uncharacterized protein</fullName>
    </submittedName>
</protein>
<dbReference type="PANTHER" id="PTHR28086">
    <property type="entry name" value="UPF0662 PROTEIN YPL260W"/>
    <property type="match status" value="1"/>
</dbReference>
<dbReference type="OrthoDB" id="2011986at2759"/>
<dbReference type="AlphaFoldDB" id="A0A0J6FVY3"/>
<proteinExistence type="predicted"/>
<dbReference type="EMBL" id="DS268114">
    <property type="protein sequence ID" value="KMM73349.1"/>
    <property type="molecule type" value="Genomic_DNA"/>
</dbReference>
<dbReference type="VEuPathDB" id="FungiDB:CPAG_09638"/>
<dbReference type="PANTHER" id="PTHR28086:SF1">
    <property type="entry name" value="CU(2+) SUPPRESSING AND BLEOMYCIN SENSITIVE PROTEIN 1"/>
    <property type="match status" value="1"/>
</dbReference>
<dbReference type="Proteomes" id="UP000054567">
    <property type="component" value="Unassembled WGS sequence"/>
</dbReference>
<dbReference type="InterPro" id="IPR018810">
    <property type="entry name" value="UPF0662"/>
</dbReference>
<name>A0A0J6FVY3_COCPO</name>
<reference evidence="1 2" key="1">
    <citation type="submission" date="2007-06" db="EMBL/GenBank/DDBJ databases">
        <title>The Genome Sequence of Coccidioides posadasii RMSCC_3488.</title>
        <authorList>
            <consortium name="Coccidioides Genome Resources Consortium"/>
            <consortium name="The Broad Institute Genome Sequencing Platform"/>
            <person name="Henn M.R."/>
            <person name="Sykes S."/>
            <person name="Young S."/>
            <person name="Jaffe D."/>
            <person name="Berlin A."/>
            <person name="Alvarez P."/>
            <person name="Butler J."/>
            <person name="Gnerre S."/>
            <person name="Grabherr M."/>
            <person name="Mauceli E."/>
            <person name="Brockman W."/>
            <person name="Kodira C."/>
            <person name="Alvarado L."/>
            <person name="Zeng Q."/>
            <person name="Crawford M."/>
            <person name="Antoine C."/>
            <person name="Devon K."/>
            <person name="Galgiani J."/>
            <person name="Orsborn K."/>
            <person name="Lewis M.L."/>
            <person name="Nusbaum C."/>
            <person name="Galagan J."/>
            <person name="Birren B."/>
        </authorList>
    </citation>
    <scope>NUCLEOTIDE SEQUENCE [LARGE SCALE GENOMIC DNA]</scope>
    <source>
        <strain evidence="1 2">RMSCC 3488</strain>
    </source>
</reference>
<reference evidence="2" key="3">
    <citation type="journal article" date="2010" name="Genome Res.">
        <title>Population genomic sequencing of Coccidioides fungi reveals recent hybridization and transposon control.</title>
        <authorList>
            <person name="Neafsey D.E."/>
            <person name="Barker B.M."/>
            <person name="Sharpton T.J."/>
            <person name="Stajich J.E."/>
            <person name="Park D.J."/>
            <person name="Whiston E."/>
            <person name="Hung C.-Y."/>
            <person name="McMahan C."/>
            <person name="White J."/>
            <person name="Sykes S."/>
            <person name="Heiman D."/>
            <person name="Young S."/>
            <person name="Zeng Q."/>
            <person name="Abouelleil A."/>
            <person name="Aftuck L."/>
            <person name="Bessette D."/>
            <person name="Brown A."/>
            <person name="FitzGerald M."/>
            <person name="Lui A."/>
            <person name="Macdonald J.P."/>
            <person name="Priest M."/>
            <person name="Orbach M.J."/>
            <person name="Galgiani J.N."/>
            <person name="Kirkland T.N."/>
            <person name="Cole G.T."/>
            <person name="Birren B.W."/>
            <person name="Henn M.R."/>
            <person name="Taylor J.W."/>
            <person name="Rounsley S.D."/>
        </authorList>
    </citation>
    <scope>NUCLEOTIDE SEQUENCE [LARGE SCALE GENOMIC DNA]</scope>
    <source>
        <strain evidence="2">RMSCC 3488</strain>
    </source>
</reference>
<organism evidence="1 2">
    <name type="scientific">Coccidioides posadasii RMSCC 3488</name>
    <dbReference type="NCBI Taxonomy" id="454284"/>
    <lineage>
        <taxon>Eukaryota</taxon>
        <taxon>Fungi</taxon>
        <taxon>Dikarya</taxon>
        <taxon>Ascomycota</taxon>
        <taxon>Pezizomycotina</taxon>
        <taxon>Eurotiomycetes</taxon>
        <taxon>Eurotiomycetidae</taxon>
        <taxon>Onygenales</taxon>
        <taxon>Onygenaceae</taxon>
        <taxon>Coccidioides</taxon>
    </lineage>
</organism>